<keyword evidence="3" id="KW-1185">Reference proteome</keyword>
<dbReference type="InterPro" id="IPR018712">
    <property type="entry name" value="Tle1-like_cat"/>
</dbReference>
<dbReference type="SUPFAM" id="SSF53474">
    <property type="entry name" value="alpha/beta-Hydrolases"/>
    <property type="match status" value="1"/>
</dbReference>
<dbReference type="EMBL" id="KV426153">
    <property type="protein sequence ID" value="KZV86524.1"/>
    <property type="molecule type" value="Genomic_DNA"/>
</dbReference>
<reference evidence="2 3" key="1">
    <citation type="journal article" date="2016" name="Mol. Biol. Evol.">
        <title>Comparative Genomics of Early-Diverging Mushroom-Forming Fungi Provides Insights into the Origins of Lignocellulose Decay Capabilities.</title>
        <authorList>
            <person name="Nagy L.G."/>
            <person name="Riley R."/>
            <person name="Tritt A."/>
            <person name="Adam C."/>
            <person name="Daum C."/>
            <person name="Floudas D."/>
            <person name="Sun H."/>
            <person name="Yadav J.S."/>
            <person name="Pangilinan J."/>
            <person name="Larsson K.H."/>
            <person name="Matsuura K."/>
            <person name="Barry K."/>
            <person name="Labutti K."/>
            <person name="Kuo R."/>
            <person name="Ohm R.A."/>
            <person name="Bhattacharya S.S."/>
            <person name="Shirouzu T."/>
            <person name="Yoshinaga Y."/>
            <person name="Martin F.M."/>
            <person name="Grigoriev I.V."/>
            <person name="Hibbett D.S."/>
        </authorList>
    </citation>
    <scope>NUCLEOTIDE SEQUENCE [LARGE SCALE GENOMIC DNA]</scope>
    <source>
        <strain evidence="2 3">HHB12029</strain>
    </source>
</reference>
<dbReference type="PANTHER" id="PTHR33840">
    <property type="match status" value="1"/>
</dbReference>
<organism evidence="2 3">
    <name type="scientific">Exidia glandulosa HHB12029</name>
    <dbReference type="NCBI Taxonomy" id="1314781"/>
    <lineage>
        <taxon>Eukaryota</taxon>
        <taxon>Fungi</taxon>
        <taxon>Dikarya</taxon>
        <taxon>Basidiomycota</taxon>
        <taxon>Agaricomycotina</taxon>
        <taxon>Agaricomycetes</taxon>
        <taxon>Auriculariales</taxon>
        <taxon>Exidiaceae</taxon>
        <taxon>Exidia</taxon>
    </lineage>
</organism>
<feature type="non-terminal residue" evidence="2">
    <location>
        <position position="305"/>
    </location>
</feature>
<evidence type="ECO:0000313" key="3">
    <source>
        <dbReference type="Proteomes" id="UP000077266"/>
    </source>
</evidence>
<dbReference type="OrthoDB" id="538223at2759"/>
<dbReference type="STRING" id="1314781.A0A165EBE2"/>
<dbReference type="InParanoid" id="A0A165EBE2"/>
<sequence>GGRNLVVCIDGTSNQFSKTRNTNVVELYSRLVKNEHQLTFYNSGIGTYAQPSWKSLGYYKQVLMNKLDLAFALRFEKIILSAYAWLADHYQEGDRIFLFGFSRGAYQVRALSAMIETVGLIHKGNGDQIPFDNDDSDNDDNDDDAAPGTIHERFKHAFSRDVKVHFVGAWDTVSSVGIARNKTLPGTTDGMTHVCFFRHALALHERRVKFLPEYARGGCADDPATDDEAGTTPRTSPHTKEVWFVGCHGDMQFGPALRWMSFEALLAGVELLPAPPKWERQPTKTNSMTPFWRFVDLLPIKRLSY</sequence>
<dbReference type="Pfam" id="PF09994">
    <property type="entry name" value="T6SS_Tle1-like_cat"/>
    <property type="match status" value="1"/>
</dbReference>
<feature type="domain" description="T6SS Phospholipase effector Tle1-like catalytic" evidence="1">
    <location>
        <begin position="3"/>
        <end position="251"/>
    </location>
</feature>
<evidence type="ECO:0000259" key="1">
    <source>
        <dbReference type="Pfam" id="PF09994"/>
    </source>
</evidence>
<dbReference type="PANTHER" id="PTHR33840:SF2">
    <property type="entry name" value="TLE1 PHOSPHOLIPASE DOMAIN-CONTAINING PROTEIN"/>
    <property type="match status" value="1"/>
</dbReference>
<dbReference type="Proteomes" id="UP000077266">
    <property type="component" value="Unassembled WGS sequence"/>
</dbReference>
<evidence type="ECO:0000313" key="2">
    <source>
        <dbReference type="EMBL" id="KZV86524.1"/>
    </source>
</evidence>
<dbReference type="InterPro" id="IPR029058">
    <property type="entry name" value="AB_hydrolase_fold"/>
</dbReference>
<proteinExistence type="predicted"/>
<protein>
    <recommendedName>
        <fullName evidence="1">T6SS Phospholipase effector Tle1-like catalytic domain-containing protein</fullName>
    </recommendedName>
</protein>
<gene>
    <name evidence="2" type="ORF">EXIGLDRAFT_574310</name>
</gene>
<feature type="non-terminal residue" evidence="2">
    <location>
        <position position="1"/>
    </location>
</feature>
<accession>A0A165EBE2</accession>
<name>A0A165EBE2_EXIGL</name>
<dbReference type="AlphaFoldDB" id="A0A165EBE2"/>